<dbReference type="AlphaFoldDB" id="K9TNS2"/>
<dbReference type="KEGG" id="oac:Oscil6304_4542"/>
<protein>
    <submittedName>
        <fullName evidence="1">Transposase, IS1 family</fullName>
    </submittedName>
</protein>
<keyword evidence="2" id="KW-1185">Reference proteome</keyword>
<dbReference type="Proteomes" id="UP000010367">
    <property type="component" value="Chromosome"/>
</dbReference>
<sequence>MPLDLETREIVGFYLGDRSQKSAEKLWESLPPVYRQCAVCYTDFWQAYECVFPKTRHKPVSKNSGKTSHIERFNNTLRQRVSRLVRKTLSVSKKLDNHVGALLYFIHDYNESLHI</sequence>
<gene>
    <name evidence="1" type="ORF">Oscil6304_4542</name>
</gene>
<accession>K9TNS2</accession>
<dbReference type="STRING" id="56110.Oscil6304_4542"/>
<dbReference type="EMBL" id="CP003607">
    <property type="protein sequence ID" value="AFY84058.1"/>
    <property type="molecule type" value="Genomic_DNA"/>
</dbReference>
<reference evidence="1 2" key="1">
    <citation type="submission" date="2012-06" db="EMBL/GenBank/DDBJ databases">
        <title>Finished chromosome of genome of Oscillatoria acuminata PCC 6304.</title>
        <authorList>
            <consortium name="US DOE Joint Genome Institute"/>
            <person name="Gugger M."/>
            <person name="Coursin T."/>
            <person name="Rippka R."/>
            <person name="Tandeau De Marsac N."/>
            <person name="Huntemann M."/>
            <person name="Wei C.-L."/>
            <person name="Han J."/>
            <person name="Detter J.C."/>
            <person name="Han C."/>
            <person name="Tapia R."/>
            <person name="Davenport K."/>
            <person name="Daligault H."/>
            <person name="Erkkila T."/>
            <person name="Gu W."/>
            <person name="Munk A.C.C."/>
            <person name="Teshima H."/>
            <person name="Xu Y."/>
            <person name="Chain P."/>
            <person name="Chen A."/>
            <person name="Krypides N."/>
            <person name="Mavromatis K."/>
            <person name="Markowitz V."/>
            <person name="Szeto E."/>
            <person name="Ivanova N."/>
            <person name="Mikhailova N."/>
            <person name="Ovchinnikova G."/>
            <person name="Pagani I."/>
            <person name="Pati A."/>
            <person name="Goodwin L."/>
            <person name="Peters L."/>
            <person name="Pitluck S."/>
            <person name="Woyke T."/>
            <person name="Kerfeld C."/>
        </authorList>
    </citation>
    <scope>NUCLEOTIDE SEQUENCE [LARGE SCALE GENOMIC DNA]</scope>
    <source>
        <strain evidence="1 2">PCC 6304</strain>
    </source>
</reference>
<organism evidence="1 2">
    <name type="scientific">Oscillatoria acuminata PCC 6304</name>
    <dbReference type="NCBI Taxonomy" id="56110"/>
    <lineage>
        <taxon>Bacteria</taxon>
        <taxon>Bacillati</taxon>
        <taxon>Cyanobacteriota</taxon>
        <taxon>Cyanophyceae</taxon>
        <taxon>Oscillatoriophycideae</taxon>
        <taxon>Oscillatoriales</taxon>
        <taxon>Oscillatoriaceae</taxon>
        <taxon>Oscillatoria</taxon>
    </lineage>
</organism>
<evidence type="ECO:0000313" key="1">
    <source>
        <dbReference type="EMBL" id="AFY84058.1"/>
    </source>
</evidence>
<proteinExistence type="predicted"/>
<dbReference type="GO" id="GO:0003677">
    <property type="term" value="F:DNA binding"/>
    <property type="evidence" value="ECO:0007669"/>
    <property type="project" value="InterPro"/>
</dbReference>
<dbReference type="Pfam" id="PF03400">
    <property type="entry name" value="DDE_Tnp_IS1"/>
    <property type="match status" value="1"/>
</dbReference>
<dbReference type="HOGENOM" id="CLU_076276_2_3_3"/>
<dbReference type="PATRIC" id="fig|56110.3.peg.5516"/>
<name>K9TNS2_9CYAN</name>
<dbReference type="GO" id="GO:0004803">
    <property type="term" value="F:transposase activity"/>
    <property type="evidence" value="ECO:0007669"/>
    <property type="project" value="InterPro"/>
</dbReference>
<dbReference type="eggNOG" id="COG1662">
    <property type="taxonomic scope" value="Bacteria"/>
</dbReference>
<dbReference type="InParanoid" id="K9TNS2"/>
<dbReference type="InterPro" id="IPR005063">
    <property type="entry name" value="Transposase_27"/>
</dbReference>
<dbReference type="GO" id="GO:0006313">
    <property type="term" value="P:DNA transposition"/>
    <property type="evidence" value="ECO:0007669"/>
    <property type="project" value="InterPro"/>
</dbReference>
<evidence type="ECO:0000313" key="2">
    <source>
        <dbReference type="Proteomes" id="UP000010367"/>
    </source>
</evidence>